<dbReference type="PANTHER" id="PTHR13812:SF19">
    <property type="entry name" value="KETIMINE REDUCTASE MU-CRYSTALLIN"/>
    <property type="match status" value="1"/>
</dbReference>
<dbReference type="Proteomes" id="UP000016487">
    <property type="component" value="Unassembled WGS sequence"/>
</dbReference>
<dbReference type="InterPro" id="IPR036291">
    <property type="entry name" value="NAD(P)-bd_dom_sf"/>
</dbReference>
<evidence type="ECO:0000313" key="2">
    <source>
        <dbReference type="Proteomes" id="UP000016487"/>
    </source>
</evidence>
<gene>
    <name evidence="1" type="primary">ocd</name>
    <name evidence="1" type="ORF">PCIT_a2077</name>
</gene>
<dbReference type="Gene3D" id="3.30.1780.10">
    <property type="entry name" value="ornithine cyclodeaminase, domain 1"/>
    <property type="match status" value="1"/>
</dbReference>
<reference evidence="1" key="1">
    <citation type="journal article" date="2012" name="J. Bacteriol.">
        <title>Genome sequences of type strains of seven species of the marine bacterium Pseudoalteromonas.</title>
        <authorList>
            <person name="Xie B.B."/>
            <person name="Shu Y.L."/>
            <person name="Qin Q.L."/>
            <person name="Rong J.C."/>
            <person name="Zhang X.Y."/>
            <person name="Chen X.L."/>
            <person name="Shi M."/>
            <person name="He H.L."/>
            <person name="Zhou B.C."/>
            <person name="Zhang Y.Z."/>
        </authorList>
    </citation>
    <scope>NUCLEOTIDE SEQUENCE</scope>
    <source>
        <strain evidence="1">DSM 8771</strain>
    </source>
</reference>
<accession>A0AAD4AJJ1</accession>
<name>A0AAD4AJJ1_9GAMM</name>
<dbReference type="InterPro" id="IPR003462">
    <property type="entry name" value="ODC_Mu_crystall"/>
</dbReference>
<comment type="caution">
    <text evidence="1">The sequence shown here is derived from an EMBL/GenBank/DDBJ whole genome shotgun (WGS) entry which is preliminary data.</text>
</comment>
<dbReference type="Pfam" id="PF02423">
    <property type="entry name" value="OCD_Mu_crystall"/>
    <property type="match status" value="1"/>
</dbReference>
<sequence>MRVYTASVVEQLIDIKRLTQFFQRKMLHQLAVTKSNVPKRTLIFKDKPFSVFGSMPAVDECSELFIVKNAALVTGGNLSAIHAITNVFCTKTGVPLALIDGDSMTGLRTAAASAAIAMHCTPELADSLGIIGAGVQAEYQVHAILSIRPIKQISIYSRTHAKALKLRAVLLAQYSDIVVDVVDNVSDCVSNKKIVITATTSNEPVFSLQKVSPGTHIGLIGSHSRVNRELSHQEMSQHTVVTENREFAIVEAGDVHSKAIEPNELFEMPHDDLASKISIFSSIGTALMDLYFVEYLLSLEETSNLNCINLKE</sequence>
<dbReference type="EMBL" id="AHBZ03000015">
    <property type="protein sequence ID" value="KAF7772079.1"/>
    <property type="molecule type" value="Genomic_DNA"/>
</dbReference>
<reference evidence="1" key="2">
    <citation type="submission" date="2015-03" db="EMBL/GenBank/DDBJ databases">
        <title>Genome sequence of Pseudoalteromonas citrea.</title>
        <authorList>
            <person name="Xie B.-B."/>
            <person name="Rong J.-C."/>
            <person name="Qin Q.-L."/>
            <person name="Zhang Y.-Z."/>
        </authorList>
    </citation>
    <scope>NUCLEOTIDE SEQUENCE</scope>
    <source>
        <strain evidence="1">DSM 8771</strain>
    </source>
</reference>
<dbReference type="RefSeq" id="WP_010362396.1">
    <property type="nucleotide sequence ID" value="NZ_AHBZ03000015.1"/>
</dbReference>
<dbReference type="AlphaFoldDB" id="A0AAD4AJJ1"/>
<proteinExistence type="predicted"/>
<dbReference type="InterPro" id="IPR023401">
    <property type="entry name" value="ODC_N"/>
</dbReference>
<dbReference type="SUPFAM" id="SSF51735">
    <property type="entry name" value="NAD(P)-binding Rossmann-fold domains"/>
    <property type="match status" value="1"/>
</dbReference>
<dbReference type="GO" id="GO:0005737">
    <property type="term" value="C:cytoplasm"/>
    <property type="evidence" value="ECO:0007669"/>
    <property type="project" value="TreeGrafter"/>
</dbReference>
<evidence type="ECO:0000313" key="1">
    <source>
        <dbReference type="EMBL" id="KAF7772079.1"/>
    </source>
</evidence>
<organism evidence="1 2">
    <name type="scientific">Pseudoalteromonas citrea</name>
    <dbReference type="NCBI Taxonomy" id="43655"/>
    <lineage>
        <taxon>Bacteria</taxon>
        <taxon>Pseudomonadati</taxon>
        <taxon>Pseudomonadota</taxon>
        <taxon>Gammaproteobacteria</taxon>
        <taxon>Alteromonadales</taxon>
        <taxon>Pseudoalteromonadaceae</taxon>
        <taxon>Pseudoalteromonas</taxon>
    </lineage>
</organism>
<dbReference type="PANTHER" id="PTHR13812">
    <property type="entry name" value="KETIMINE REDUCTASE MU-CRYSTALLIN"/>
    <property type="match status" value="1"/>
</dbReference>
<dbReference type="Gene3D" id="3.40.50.720">
    <property type="entry name" value="NAD(P)-binding Rossmann-like Domain"/>
    <property type="match status" value="1"/>
</dbReference>
<dbReference type="PIRSF" id="PIRSF001439">
    <property type="entry name" value="CryM"/>
    <property type="match status" value="1"/>
</dbReference>
<protein>
    <submittedName>
        <fullName evidence="1">Ornithine cyclodeaminase</fullName>
    </submittedName>
</protein>